<evidence type="ECO:0000313" key="2">
    <source>
        <dbReference type="Proteomes" id="UP000831786"/>
    </source>
</evidence>
<evidence type="ECO:0000313" key="1">
    <source>
        <dbReference type="EMBL" id="UOQ57809.1"/>
    </source>
</evidence>
<keyword evidence="2" id="KW-1185">Reference proteome</keyword>
<accession>A0ABY4FNL7</accession>
<gene>
    <name evidence="1" type="ORF">MUN78_02940</name>
</gene>
<evidence type="ECO:0008006" key="3">
    <source>
        <dbReference type="Google" id="ProtNLM"/>
    </source>
</evidence>
<sequence>MPYEFARIPSEWGVFTRATTTLTDGEVLVHNWYAADVEPELLVRTSDAAEAAALLPVLSAFFEERAAWHRRATDAIVRRFSESEPESAELDEAESDLVLSSVEVQPGGDVLLHFDDSCGQHFMHGHWPAVRFDASGSVMEVTVEA</sequence>
<name>A0ABY4FNL7_9MICO</name>
<proteinExistence type="predicted"/>
<reference evidence="1 2" key="1">
    <citation type="submission" date="2022-04" db="EMBL/GenBank/DDBJ databases">
        <title>Leucobacter sp. isolated from rhizosphere of garlic.</title>
        <authorList>
            <person name="Won M."/>
            <person name="Lee C.-M."/>
            <person name="Woen H.-Y."/>
            <person name="Kwon S.-W."/>
        </authorList>
    </citation>
    <scope>NUCLEOTIDE SEQUENCE [LARGE SCALE GENOMIC DNA]</scope>
    <source>
        <strain evidence="1 2">H21R-40</strain>
    </source>
</reference>
<protein>
    <recommendedName>
        <fullName evidence="3">DUF2262 domain-containing protein</fullName>
    </recommendedName>
</protein>
<organism evidence="1 2">
    <name type="scientific">Leucobacter allii</name>
    <dbReference type="NCBI Taxonomy" id="2932247"/>
    <lineage>
        <taxon>Bacteria</taxon>
        <taxon>Bacillati</taxon>
        <taxon>Actinomycetota</taxon>
        <taxon>Actinomycetes</taxon>
        <taxon>Micrococcales</taxon>
        <taxon>Microbacteriaceae</taxon>
        <taxon>Leucobacter</taxon>
    </lineage>
</organism>
<dbReference type="Proteomes" id="UP000831786">
    <property type="component" value="Chromosome"/>
</dbReference>
<dbReference type="EMBL" id="CP095045">
    <property type="protein sequence ID" value="UOQ57809.1"/>
    <property type="molecule type" value="Genomic_DNA"/>
</dbReference>
<dbReference type="RefSeq" id="WP_244728687.1">
    <property type="nucleotide sequence ID" value="NZ_CP095045.1"/>
</dbReference>